<reference evidence="2" key="2">
    <citation type="submission" date="2010-01" db="EMBL/GenBank/DDBJ databases">
        <title>The complete genome of Conexibacter woesei DSM 14684.</title>
        <authorList>
            <consortium name="US DOE Joint Genome Institute (JGI-PGF)"/>
            <person name="Lucas S."/>
            <person name="Copeland A."/>
            <person name="Lapidus A."/>
            <person name="Glavina del Rio T."/>
            <person name="Dalin E."/>
            <person name="Tice H."/>
            <person name="Bruce D."/>
            <person name="Goodwin L."/>
            <person name="Pitluck S."/>
            <person name="Kyrpides N."/>
            <person name="Mavromatis K."/>
            <person name="Ivanova N."/>
            <person name="Mikhailova N."/>
            <person name="Chertkov O."/>
            <person name="Brettin T."/>
            <person name="Detter J.C."/>
            <person name="Han C."/>
            <person name="Larimer F."/>
            <person name="Land M."/>
            <person name="Hauser L."/>
            <person name="Markowitz V."/>
            <person name="Cheng J.-F."/>
            <person name="Hugenholtz P."/>
            <person name="Woyke T."/>
            <person name="Wu D."/>
            <person name="Pukall R."/>
            <person name="Steenblock K."/>
            <person name="Schneider S."/>
            <person name="Klenk H.-P."/>
            <person name="Eisen J.A."/>
        </authorList>
    </citation>
    <scope>NUCLEOTIDE SEQUENCE [LARGE SCALE GENOMIC DNA]</scope>
    <source>
        <strain evidence="2">DSM 14684 / CIP 108061 / JCM 11494 / NBRC 100937 / ID131577</strain>
    </source>
</reference>
<name>D3F069_CONWI</name>
<dbReference type="Gene3D" id="2.130.10.10">
    <property type="entry name" value="YVTN repeat-like/Quinoprotein amine dehydrogenase"/>
    <property type="match status" value="1"/>
</dbReference>
<dbReference type="eggNOG" id="COG3386">
    <property type="taxonomic scope" value="Bacteria"/>
</dbReference>
<reference evidence="1 2" key="1">
    <citation type="journal article" date="2010" name="Stand. Genomic Sci.">
        <title>Complete genome sequence of Conexibacter woesei type strain (ID131577).</title>
        <authorList>
            <person name="Pukall R."/>
            <person name="Lapidus A."/>
            <person name="Glavina Del Rio T."/>
            <person name="Copeland A."/>
            <person name="Tice H."/>
            <person name="Cheng J.-F."/>
            <person name="Lucas S."/>
            <person name="Chen F."/>
            <person name="Nolan M."/>
            <person name="Bruce D."/>
            <person name="Goodwin L."/>
            <person name="Pitluck S."/>
            <person name="Mavromatis K."/>
            <person name="Ivanova N."/>
            <person name="Ovchinnikova G."/>
            <person name="Pati A."/>
            <person name="Chen A."/>
            <person name="Palaniappan K."/>
            <person name="Land M."/>
            <person name="Hauser L."/>
            <person name="Chang Y.-J."/>
            <person name="Jeffries C.D."/>
            <person name="Chain P."/>
            <person name="Meincke L."/>
            <person name="Sims D."/>
            <person name="Brettin T."/>
            <person name="Detter J.C."/>
            <person name="Rohde M."/>
            <person name="Goeker M."/>
            <person name="Bristow J."/>
            <person name="Eisen J.A."/>
            <person name="Markowitz V."/>
            <person name="Kyrpides N.C."/>
            <person name="Klenk H.-P."/>
            <person name="Hugenholtz P."/>
        </authorList>
    </citation>
    <scope>NUCLEOTIDE SEQUENCE [LARGE SCALE GENOMIC DNA]</scope>
    <source>
        <strain evidence="2">DSM 14684 / CIP 108061 / JCM 11494 / NBRC 100937 / ID131577</strain>
    </source>
</reference>
<dbReference type="Proteomes" id="UP000008229">
    <property type="component" value="Chromosome"/>
</dbReference>
<accession>D3F069</accession>
<dbReference type="InterPro" id="IPR015943">
    <property type="entry name" value="WD40/YVTN_repeat-like_dom_sf"/>
</dbReference>
<dbReference type="STRING" id="469383.Cwoe_3511"/>
<dbReference type="EMBL" id="CP001854">
    <property type="protein sequence ID" value="ADB51929.1"/>
    <property type="molecule type" value="Genomic_DNA"/>
</dbReference>
<evidence type="ECO:0000313" key="2">
    <source>
        <dbReference type="Proteomes" id="UP000008229"/>
    </source>
</evidence>
<sequence length="408" mass="42765">MAGVVAMDRRNPWSADYIALARTDAMGSSLKLTSLPEAARGAFGFALEADGTVWFARACKDAIYRRLPSGKLTRFQLRGVGCSESAEGNSGMIVGPDGAAWLVNLAQKRAARVDANGRVREWRVAVPEEMNLWGRSTQLAADPRGGLAFADAAQPGEPQISGRVTATGKVRLSETAGTPAFGSDGTLWETTTRGLRRTAPDGRTTDITVPGAPDVFAVALARDGAPWFLGGTLWSGPSLPSEYLSLVAGGVPPGTESEVPAAAIAAIPAHSSQGNGIALGGDGAIWTSLWNTAGDQGRMVTRIVPSEIAAARKPVGSVRRVLARTGRTVVLQLACDAERGRFCLGKVRLVGATSPTPYVVEGQSAAAVRMTLGPRAARTLRRGRAVRTTAIVRSEGAGETRRALTLRR</sequence>
<gene>
    <name evidence="1" type="ordered locus">Cwoe_3511</name>
</gene>
<organism evidence="1 2">
    <name type="scientific">Conexibacter woesei (strain DSM 14684 / CCUG 47730 / CIP 108061 / JCM 11494 / NBRC 100937 / ID131577)</name>
    <dbReference type="NCBI Taxonomy" id="469383"/>
    <lineage>
        <taxon>Bacteria</taxon>
        <taxon>Bacillati</taxon>
        <taxon>Actinomycetota</taxon>
        <taxon>Thermoleophilia</taxon>
        <taxon>Solirubrobacterales</taxon>
        <taxon>Conexibacteraceae</taxon>
        <taxon>Conexibacter</taxon>
    </lineage>
</organism>
<protein>
    <submittedName>
        <fullName evidence="1">Uncharacterized protein</fullName>
    </submittedName>
</protein>
<dbReference type="AlphaFoldDB" id="D3F069"/>
<dbReference type="SUPFAM" id="SSF63829">
    <property type="entry name" value="Calcium-dependent phosphotriesterase"/>
    <property type="match status" value="1"/>
</dbReference>
<proteinExistence type="predicted"/>
<keyword evidence="2" id="KW-1185">Reference proteome</keyword>
<dbReference type="HOGENOM" id="CLU_673884_0_0_11"/>
<evidence type="ECO:0000313" key="1">
    <source>
        <dbReference type="EMBL" id="ADB51929.1"/>
    </source>
</evidence>
<dbReference type="KEGG" id="cwo:Cwoe_3511"/>